<evidence type="ECO:0000256" key="1">
    <source>
        <dbReference type="SAM" id="MobiDB-lite"/>
    </source>
</evidence>
<sequence>MAWFSGKVSLGNFPDLAGAVNKISESVKSIEKNFDSALGFEENSDSSSSEASGLWPSATDRKALFEPVMAFMGHKGGESTVESIEKPESSKPQSSVEEKERAETDRSANSSIEQTTLSEDANKETENDHVLPDSAEGPNMAIAEETDNIISDPVKAESDSQPVPVEVSEPDVEQIEESDSSNPDPTEGELRSGIL</sequence>
<name>A0A5J5BCI3_9ASTE</name>
<dbReference type="PANTHER" id="PTHR47347:SF2">
    <property type="entry name" value="GOLGIN CANDIDATE 5"/>
    <property type="match status" value="1"/>
</dbReference>
<evidence type="ECO:0000313" key="3">
    <source>
        <dbReference type="Proteomes" id="UP000325577"/>
    </source>
</evidence>
<proteinExistence type="predicted"/>
<evidence type="ECO:0000313" key="2">
    <source>
        <dbReference type="EMBL" id="KAA8540399.1"/>
    </source>
</evidence>
<keyword evidence="3" id="KW-1185">Reference proteome</keyword>
<feature type="compositionally biased region" description="Acidic residues" evidence="1">
    <location>
        <begin position="168"/>
        <end position="179"/>
    </location>
</feature>
<organism evidence="2 3">
    <name type="scientific">Nyssa sinensis</name>
    <dbReference type="NCBI Taxonomy" id="561372"/>
    <lineage>
        <taxon>Eukaryota</taxon>
        <taxon>Viridiplantae</taxon>
        <taxon>Streptophyta</taxon>
        <taxon>Embryophyta</taxon>
        <taxon>Tracheophyta</taxon>
        <taxon>Spermatophyta</taxon>
        <taxon>Magnoliopsida</taxon>
        <taxon>eudicotyledons</taxon>
        <taxon>Gunneridae</taxon>
        <taxon>Pentapetalae</taxon>
        <taxon>asterids</taxon>
        <taxon>Cornales</taxon>
        <taxon>Nyssaceae</taxon>
        <taxon>Nyssa</taxon>
    </lineage>
</organism>
<dbReference type="AlphaFoldDB" id="A0A5J5BCI3"/>
<dbReference type="Proteomes" id="UP000325577">
    <property type="component" value="Linkage Group LG13"/>
</dbReference>
<feature type="region of interest" description="Disordered" evidence="1">
    <location>
        <begin position="73"/>
        <end position="195"/>
    </location>
</feature>
<gene>
    <name evidence="2" type="ORF">F0562_024682</name>
</gene>
<feature type="compositionally biased region" description="Polar residues" evidence="1">
    <location>
        <begin position="107"/>
        <end position="119"/>
    </location>
</feature>
<protein>
    <recommendedName>
        <fullName evidence="4">Golgin candidate 5</fullName>
    </recommendedName>
</protein>
<accession>A0A5J5BCI3</accession>
<evidence type="ECO:0008006" key="4">
    <source>
        <dbReference type="Google" id="ProtNLM"/>
    </source>
</evidence>
<dbReference type="OrthoDB" id="74178at2759"/>
<feature type="compositionally biased region" description="Basic and acidic residues" evidence="1">
    <location>
        <begin position="120"/>
        <end position="131"/>
    </location>
</feature>
<reference evidence="2 3" key="1">
    <citation type="submission" date="2019-09" db="EMBL/GenBank/DDBJ databases">
        <title>A chromosome-level genome assembly of the Chinese tupelo Nyssa sinensis.</title>
        <authorList>
            <person name="Yang X."/>
            <person name="Kang M."/>
            <person name="Yang Y."/>
            <person name="Xiong H."/>
            <person name="Wang M."/>
            <person name="Zhang Z."/>
            <person name="Wang Z."/>
            <person name="Wu H."/>
            <person name="Ma T."/>
            <person name="Liu J."/>
            <person name="Xi Z."/>
        </authorList>
    </citation>
    <scope>NUCLEOTIDE SEQUENCE [LARGE SCALE GENOMIC DNA]</scope>
    <source>
        <strain evidence="2">J267</strain>
        <tissue evidence="2">Leaf</tissue>
    </source>
</reference>
<feature type="compositionally biased region" description="Basic and acidic residues" evidence="1">
    <location>
        <begin position="96"/>
        <end position="106"/>
    </location>
</feature>
<dbReference type="PANTHER" id="PTHR47347">
    <property type="entry name" value="GOLGIN CANDIDATE 5"/>
    <property type="match status" value="1"/>
</dbReference>
<dbReference type="EMBL" id="CM018036">
    <property type="protein sequence ID" value="KAA8540399.1"/>
    <property type="molecule type" value="Genomic_DNA"/>
</dbReference>